<organism evidence="1 2">
    <name type="scientific">Namhaeicola litoreus</name>
    <dbReference type="NCBI Taxonomy" id="1052145"/>
    <lineage>
        <taxon>Bacteria</taxon>
        <taxon>Pseudomonadati</taxon>
        <taxon>Bacteroidota</taxon>
        <taxon>Flavobacteriia</taxon>
        <taxon>Flavobacteriales</taxon>
        <taxon>Flavobacteriaceae</taxon>
        <taxon>Namhaeicola</taxon>
    </lineage>
</organism>
<evidence type="ECO:0000313" key="1">
    <source>
        <dbReference type="EMBL" id="MFD1314232.1"/>
    </source>
</evidence>
<name>A0ABW3XXE1_9FLAO</name>
<reference evidence="2" key="1">
    <citation type="journal article" date="2019" name="Int. J. Syst. Evol. Microbiol.">
        <title>The Global Catalogue of Microorganisms (GCM) 10K type strain sequencing project: providing services to taxonomists for standard genome sequencing and annotation.</title>
        <authorList>
            <consortium name="The Broad Institute Genomics Platform"/>
            <consortium name="The Broad Institute Genome Sequencing Center for Infectious Disease"/>
            <person name="Wu L."/>
            <person name="Ma J."/>
        </authorList>
    </citation>
    <scope>NUCLEOTIDE SEQUENCE [LARGE SCALE GENOMIC DNA]</scope>
    <source>
        <strain evidence="2">CCUG 61485</strain>
    </source>
</reference>
<comment type="caution">
    <text evidence="1">The sequence shown here is derived from an EMBL/GenBank/DDBJ whole genome shotgun (WGS) entry which is preliminary data.</text>
</comment>
<sequence>MSPYILENLQHIQNIEQVGFNIIDQLNIGINIVEGRDGQPAFLTNLRDRLILENHIILNREEIIELVNDVNGLYSSKEICVLILCWGIYFTVVYPQGILGLSLFLNSEDDLFFDNLRNQIHIVDYQEPNEIVQLFNSFQYQQPNYIPGVGYAFFTKFFFFFSDGNNLPILDKWLTKAFMYLVHTDEDVNENQRINLTHAISNQDSPFGTFTLRRDKPNFYHSYFSYMHSQLNEINNQIDHPILLSDLETFLFGWPLNGNGGYENPRNVYNQFF</sequence>
<keyword evidence="2" id="KW-1185">Reference proteome</keyword>
<protein>
    <submittedName>
        <fullName evidence="1">Uncharacterized protein</fullName>
    </submittedName>
</protein>
<gene>
    <name evidence="1" type="ORF">ACFQ39_01265</name>
</gene>
<evidence type="ECO:0000313" key="2">
    <source>
        <dbReference type="Proteomes" id="UP001597201"/>
    </source>
</evidence>
<dbReference type="RefSeq" id="WP_377175642.1">
    <property type="nucleotide sequence ID" value="NZ_JBHTMY010000001.1"/>
</dbReference>
<dbReference type="EMBL" id="JBHTMY010000001">
    <property type="protein sequence ID" value="MFD1314232.1"/>
    <property type="molecule type" value="Genomic_DNA"/>
</dbReference>
<proteinExistence type="predicted"/>
<dbReference type="Proteomes" id="UP001597201">
    <property type="component" value="Unassembled WGS sequence"/>
</dbReference>
<accession>A0ABW3XXE1</accession>
<dbReference type="Pfam" id="PF21790">
    <property type="entry name" value="OGG"/>
    <property type="match status" value="1"/>
</dbReference>
<dbReference type="InterPro" id="IPR048868">
    <property type="entry name" value="OGG-like_put"/>
</dbReference>